<dbReference type="PANTHER" id="PTHR30529">
    <property type="entry name" value="CYTOCHROME B561"/>
    <property type="match status" value="1"/>
</dbReference>
<dbReference type="InterPro" id="IPR011577">
    <property type="entry name" value="Cyt_b561_bac/Ni-Hgenase"/>
</dbReference>
<evidence type="ECO:0000256" key="6">
    <source>
        <dbReference type="ARBA" id="ARBA00022692"/>
    </source>
</evidence>
<dbReference type="Pfam" id="PF01292">
    <property type="entry name" value="Ni_hydr_CYTB"/>
    <property type="match status" value="1"/>
</dbReference>
<evidence type="ECO:0000256" key="3">
    <source>
        <dbReference type="ARBA" id="ARBA00022448"/>
    </source>
</evidence>
<evidence type="ECO:0000256" key="10">
    <source>
        <dbReference type="ARBA" id="ARBA00023004"/>
    </source>
</evidence>
<evidence type="ECO:0000256" key="12">
    <source>
        <dbReference type="ARBA" id="ARBA00037975"/>
    </source>
</evidence>
<comment type="cofactor">
    <cofactor evidence="1">
        <name>heme b</name>
        <dbReference type="ChEBI" id="CHEBI:60344"/>
    </cofactor>
</comment>
<evidence type="ECO:0000256" key="1">
    <source>
        <dbReference type="ARBA" id="ARBA00001970"/>
    </source>
</evidence>
<evidence type="ECO:0000256" key="5">
    <source>
        <dbReference type="ARBA" id="ARBA00022617"/>
    </source>
</evidence>
<evidence type="ECO:0000256" key="8">
    <source>
        <dbReference type="ARBA" id="ARBA00022982"/>
    </source>
</evidence>
<feature type="transmembrane region" description="Helical" evidence="13">
    <location>
        <begin position="15"/>
        <end position="39"/>
    </location>
</feature>
<protein>
    <submittedName>
        <fullName evidence="15">Cytochrome b</fullName>
    </submittedName>
</protein>
<dbReference type="EMBL" id="BAAAET010000003">
    <property type="protein sequence ID" value="GAA0694436.1"/>
    <property type="molecule type" value="Genomic_DNA"/>
</dbReference>
<evidence type="ECO:0000256" key="13">
    <source>
        <dbReference type="SAM" id="Phobius"/>
    </source>
</evidence>
<evidence type="ECO:0000256" key="9">
    <source>
        <dbReference type="ARBA" id="ARBA00022989"/>
    </source>
</evidence>
<evidence type="ECO:0000259" key="14">
    <source>
        <dbReference type="Pfam" id="PF01292"/>
    </source>
</evidence>
<feature type="transmembrane region" description="Helical" evidence="13">
    <location>
        <begin position="46"/>
        <end position="67"/>
    </location>
</feature>
<comment type="similarity">
    <text evidence="12">Belongs to the cytochrome b561 family.</text>
</comment>
<keyword evidence="7" id="KW-0479">Metal-binding</keyword>
<keyword evidence="4" id="KW-1003">Cell membrane</keyword>
<name>A0ABN1I7C5_9GAMM</name>
<dbReference type="RefSeq" id="WP_343805944.1">
    <property type="nucleotide sequence ID" value="NZ_BAAAET010000003.1"/>
</dbReference>
<dbReference type="InterPro" id="IPR016174">
    <property type="entry name" value="Di-haem_cyt_TM"/>
</dbReference>
<evidence type="ECO:0000256" key="4">
    <source>
        <dbReference type="ARBA" id="ARBA00022475"/>
    </source>
</evidence>
<comment type="subcellular location">
    <subcellularLocation>
        <location evidence="2">Cell membrane</location>
        <topology evidence="2">Multi-pass membrane protein</topology>
    </subcellularLocation>
</comment>
<feature type="transmembrane region" description="Helical" evidence="13">
    <location>
        <begin position="87"/>
        <end position="108"/>
    </location>
</feature>
<proteinExistence type="inferred from homology"/>
<gene>
    <name evidence="15" type="ORF">GCM10009104_22380</name>
</gene>
<evidence type="ECO:0000256" key="7">
    <source>
        <dbReference type="ARBA" id="ARBA00022723"/>
    </source>
</evidence>
<reference evidence="15 16" key="1">
    <citation type="journal article" date="2019" name="Int. J. Syst. Evol. Microbiol.">
        <title>The Global Catalogue of Microorganisms (GCM) 10K type strain sequencing project: providing services to taxonomists for standard genome sequencing and annotation.</title>
        <authorList>
            <consortium name="The Broad Institute Genomics Platform"/>
            <consortium name="The Broad Institute Genome Sequencing Center for Infectious Disease"/>
            <person name="Wu L."/>
            <person name="Ma J."/>
        </authorList>
    </citation>
    <scope>NUCLEOTIDE SEQUENCE [LARGE SCALE GENOMIC DNA]</scope>
    <source>
        <strain evidence="15 16">JCM 15134</strain>
    </source>
</reference>
<keyword evidence="5" id="KW-0349">Heme</keyword>
<dbReference type="PANTHER" id="PTHR30529:SF1">
    <property type="entry name" value="CYTOCHROME B561 HOMOLOG 2"/>
    <property type="match status" value="1"/>
</dbReference>
<accession>A0ABN1I7C5</accession>
<evidence type="ECO:0000256" key="11">
    <source>
        <dbReference type="ARBA" id="ARBA00023136"/>
    </source>
</evidence>
<organism evidence="15 16">
    <name type="scientific">Marinobacterium maritimum</name>
    <dbReference type="NCBI Taxonomy" id="500162"/>
    <lineage>
        <taxon>Bacteria</taxon>
        <taxon>Pseudomonadati</taxon>
        <taxon>Pseudomonadota</taxon>
        <taxon>Gammaproteobacteria</taxon>
        <taxon>Oceanospirillales</taxon>
        <taxon>Oceanospirillaceae</taxon>
        <taxon>Marinobacterium</taxon>
    </lineage>
</organism>
<keyword evidence="16" id="KW-1185">Reference proteome</keyword>
<dbReference type="InterPro" id="IPR052168">
    <property type="entry name" value="Cytochrome_b561_oxidase"/>
</dbReference>
<evidence type="ECO:0000313" key="15">
    <source>
        <dbReference type="EMBL" id="GAA0694436.1"/>
    </source>
</evidence>
<sequence length="182" mass="20526">MLGNTVDSWGTVAKLLHWSMALLLLIQLVLGVLAVAWPLSPAKLNLFIWHKSLGLALLLLVSIRLLWRWSNPVPGLPPTIPNWQRQASWVSHLLLYFCLVALPLTGWVMSSASNIPLKVFWLFRLPDITAPDKALAQMMKGVHFGLVVLFVLLLAVHILAALHHYFVRHDGVLERMLPGRER</sequence>
<keyword evidence="11 13" id="KW-0472">Membrane</keyword>
<dbReference type="SUPFAM" id="SSF81342">
    <property type="entry name" value="Transmembrane di-heme cytochromes"/>
    <property type="match status" value="1"/>
</dbReference>
<feature type="domain" description="Cytochrome b561 bacterial/Ni-hydrogenase" evidence="14">
    <location>
        <begin position="9"/>
        <end position="179"/>
    </location>
</feature>
<comment type="caution">
    <text evidence="15">The sequence shown here is derived from an EMBL/GenBank/DDBJ whole genome shotgun (WGS) entry which is preliminary data.</text>
</comment>
<keyword evidence="6 13" id="KW-0812">Transmembrane</keyword>
<evidence type="ECO:0000256" key="2">
    <source>
        <dbReference type="ARBA" id="ARBA00004651"/>
    </source>
</evidence>
<keyword evidence="10" id="KW-0408">Iron</keyword>
<keyword evidence="9 13" id="KW-1133">Transmembrane helix</keyword>
<keyword evidence="3" id="KW-0813">Transport</keyword>
<evidence type="ECO:0000313" key="16">
    <source>
        <dbReference type="Proteomes" id="UP001499915"/>
    </source>
</evidence>
<keyword evidence="8" id="KW-0249">Electron transport</keyword>
<dbReference type="Proteomes" id="UP001499915">
    <property type="component" value="Unassembled WGS sequence"/>
</dbReference>
<feature type="transmembrane region" description="Helical" evidence="13">
    <location>
        <begin position="142"/>
        <end position="166"/>
    </location>
</feature>